<accession>A7VP40</accession>
<evidence type="ECO:0008006" key="6">
    <source>
        <dbReference type="Google" id="ProtNLM"/>
    </source>
</evidence>
<evidence type="ECO:0000313" key="5">
    <source>
        <dbReference type="Proteomes" id="UP000220611"/>
    </source>
</evidence>
<keyword evidence="1" id="KW-0472">Membrane</keyword>
<reference evidence="2 4" key="1">
    <citation type="submission" date="2007-08" db="EMBL/GenBank/DDBJ databases">
        <title>Draft genome sequence of Clostridium leptum (DSM 753).</title>
        <authorList>
            <person name="Sudarsanam P."/>
            <person name="Ley R."/>
            <person name="Guruge J."/>
            <person name="Turnbaugh P.J."/>
            <person name="Mahowald M."/>
            <person name="Liep D."/>
            <person name="Gordon J."/>
        </authorList>
    </citation>
    <scope>NUCLEOTIDE SEQUENCE [LARGE SCALE GENOMIC DNA]</scope>
    <source>
        <strain evidence="2 4">DSM 753</strain>
    </source>
</reference>
<protein>
    <recommendedName>
        <fullName evidence="6">YcxB-like protein domain-containing protein</fullName>
    </recommendedName>
</protein>
<keyword evidence="5" id="KW-1185">Reference proteome</keyword>
<dbReference type="EMBL" id="ABCB02000011">
    <property type="protein sequence ID" value="EDO62920.1"/>
    <property type="molecule type" value="Genomic_DNA"/>
</dbReference>
<comment type="caution">
    <text evidence="2">The sequence shown here is derived from an EMBL/GenBank/DDBJ whole genome shotgun (WGS) entry which is preliminary data.</text>
</comment>
<reference evidence="3 5" key="3">
    <citation type="submission" date="2017-07" db="EMBL/GenBank/DDBJ databases">
        <title>Prevalence of linear plasmids in Cutibacterium (Propionibacterium) acnes isolates obtained from prostatic tissue.</title>
        <authorList>
            <person name="Davidsson S."/>
            <person name="Carlsson J."/>
            <person name="Molling P."/>
            <person name="Andren O."/>
            <person name="Andersson S.-O."/>
            <person name="Brzuszkiewicz E."/>
            <person name="Poehlein A."/>
            <person name="Al-Zeer M."/>
            <person name="Brinkmann V."/>
            <person name="Scavenius C."/>
            <person name="Nazipi S."/>
            <person name="Soderquist B."/>
            <person name="Bruggemann H."/>
        </authorList>
    </citation>
    <scope>NUCLEOTIDE SEQUENCE [LARGE SCALE GENOMIC DNA]</scope>
    <source>
        <strain evidence="3 5">DSM 753</strain>
    </source>
</reference>
<keyword evidence="1" id="KW-1133">Transmembrane helix</keyword>
<reference evidence="2 4" key="2">
    <citation type="submission" date="2007-08" db="EMBL/GenBank/DDBJ databases">
        <authorList>
            <person name="Fulton L."/>
            <person name="Clifton S."/>
            <person name="Fulton B."/>
            <person name="Xu J."/>
            <person name="Minx P."/>
            <person name="Pepin K.H."/>
            <person name="Johnson M."/>
            <person name="Thiruvilangam P."/>
            <person name="Bhonagiri V."/>
            <person name="Nash W.E."/>
            <person name="Wang C."/>
            <person name="Mardis E.R."/>
            <person name="Wilson R.K."/>
        </authorList>
    </citation>
    <scope>NUCLEOTIDE SEQUENCE [LARGE SCALE GENOMIC DNA]</scope>
    <source>
        <strain evidence="2 4">DSM 753</strain>
    </source>
</reference>
<dbReference type="HOGENOM" id="CLU_1132060_0_0_9"/>
<evidence type="ECO:0000313" key="3">
    <source>
        <dbReference type="EMBL" id="PEQ23511.1"/>
    </source>
</evidence>
<evidence type="ECO:0000313" key="4">
    <source>
        <dbReference type="Proteomes" id="UP000003490"/>
    </source>
</evidence>
<organism evidence="2 4">
    <name type="scientific">[Clostridium] leptum DSM 753</name>
    <dbReference type="NCBI Taxonomy" id="428125"/>
    <lineage>
        <taxon>Bacteria</taxon>
        <taxon>Bacillati</taxon>
        <taxon>Bacillota</taxon>
        <taxon>Clostridia</taxon>
        <taxon>Eubacteriales</taxon>
        <taxon>Oscillospiraceae</taxon>
        <taxon>Oscillospiraceae incertae sedis</taxon>
    </lineage>
</organism>
<dbReference type="AlphaFoldDB" id="A7VP40"/>
<dbReference type="EMBL" id="NOXF01000014">
    <property type="protein sequence ID" value="PEQ23511.1"/>
    <property type="molecule type" value="Genomic_DNA"/>
</dbReference>
<dbReference type="Proteomes" id="UP000220611">
    <property type="component" value="Unassembled WGS sequence"/>
</dbReference>
<dbReference type="Proteomes" id="UP000003490">
    <property type="component" value="Unassembled WGS sequence"/>
</dbReference>
<evidence type="ECO:0000256" key="1">
    <source>
        <dbReference type="SAM" id="Phobius"/>
    </source>
</evidence>
<sequence>MPEIKTGNAGNQAQGGRALSSQPVFHAQFPVGKQEYAEFGQAPYVWLIKFHLICLAVILLSFLMQAITEQNYLYCACVSGVSALLCGSYDIQAERGSRLAYRRHMISEGKPGTIYFLNFCGYLVSATDTHTPVSYDYKSIVSIAESERFFLLFLPYRLYIPVEKAAICGGSREEFLSYLFSKCPRCRSTVQKVKYKRQICLALAILFLAAFLLGFALFVFDSVRKAAAYPKGEIEKMLLIALKLL</sequence>
<gene>
    <name evidence="3" type="ORF">CH238_13135</name>
    <name evidence="2" type="ORF">CLOLEP_00316</name>
</gene>
<evidence type="ECO:0000313" key="2">
    <source>
        <dbReference type="EMBL" id="EDO62920.1"/>
    </source>
</evidence>
<feature type="transmembrane region" description="Helical" evidence="1">
    <location>
        <begin position="44"/>
        <end position="64"/>
    </location>
</feature>
<feature type="transmembrane region" description="Helical" evidence="1">
    <location>
        <begin position="199"/>
        <end position="220"/>
    </location>
</feature>
<keyword evidence="1" id="KW-0812">Transmembrane</keyword>
<proteinExistence type="predicted"/>
<name>A7VP40_9FIRM</name>